<dbReference type="HOGENOM" id="CLU_3316428_0_0_9"/>
<keyword evidence="3" id="KW-1185">Reference proteome</keyword>
<dbReference type="PATRIC" id="fig|411473.3.peg.232"/>
<dbReference type="EMBL" id="AWVF01000031">
    <property type="protein sequence ID" value="ERJ97215.1"/>
    <property type="molecule type" value="Genomic_DNA"/>
</dbReference>
<keyword evidence="1" id="KW-0472">Membrane</keyword>
<sequence>MVTVQDVITYAAIAVMNLLVLTAHHLSMLYSSADDVKRK</sequence>
<protein>
    <submittedName>
        <fullName evidence="2">Uncharacterized protein</fullName>
    </submittedName>
</protein>
<evidence type="ECO:0000256" key="1">
    <source>
        <dbReference type="SAM" id="Phobius"/>
    </source>
</evidence>
<dbReference type="AlphaFoldDB" id="U2KYN1"/>
<accession>U2KYN1</accession>
<evidence type="ECO:0000313" key="2">
    <source>
        <dbReference type="EMBL" id="ERJ97215.1"/>
    </source>
</evidence>
<evidence type="ECO:0000313" key="3">
    <source>
        <dbReference type="Proteomes" id="UP000016662"/>
    </source>
</evidence>
<feature type="transmembrane region" description="Helical" evidence="1">
    <location>
        <begin position="7"/>
        <end position="30"/>
    </location>
</feature>
<keyword evidence="1" id="KW-0812">Transmembrane</keyword>
<organism evidence="2 3">
    <name type="scientific">Ruminococcus callidus ATCC 27760</name>
    <dbReference type="NCBI Taxonomy" id="411473"/>
    <lineage>
        <taxon>Bacteria</taxon>
        <taxon>Bacillati</taxon>
        <taxon>Bacillota</taxon>
        <taxon>Clostridia</taxon>
        <taxon>Eubacteriales</taxon>
        <taxon>Oscillospiraceae</taxon>
        <taxon>Ruminococcus</taxon>
    </lineage>
</organism>
<keyword evidence="1" id="KW-1133">Transmembrane helix</keyword>
<gene>
    <name evidence="2" type="ORF">RUMCAL_00287</name>
</gene>
<name>U2KYN1_9FIRM</name>
<proteinExistence type="predicted"/>
<comment type="caution">
    <text evidence="2">The sequence shown here is derived from an EMBL/GenBank/DDBJ whole genome shotgun (WGS) entry which is preliminary data.</text>
</comment>
<dbReference type="Proteomes" id="UP000016662">
    <property type="component" value="Unassembled WGS sequence"/>
</dbReference>
<dbReference type="STRING" id="411473.RUMCAL_00287"/>
<reference evidence="2 3" key="1">
    <citation type="submission" date="2013-07" db="EMBL/GenBank/DDBJ databases">
        <authorList>
            <person name="Weinstock G."/>
            <person name="Sodergren E."/>
            <person name="Wylie T."/>
            <person name="Fulton L."/>
            <person name="Fulton R."/>
            <person name="Fronick C."/>
            <person name="O'Laughlin M."/>
            <person name="Godfrey J."/>
            <person name="Miner T."/>
            <person name="Herter B."/>
            <person name="Appelbaum E."/>
            <person name="Cordes M."/>
            <person name="Lek S."/>
            <person name="Wollam A."/>
            <person name="Pepin K.H."/>
            <person name="Palsikar V.B."/>
            <person name="Mitreva M."/>
            <person name="Wilson R.K."/>
        </authorList>
    </citation>
    <scope>NUCLEOTIDE SEQUENCE [LARGE SCALE GENOMIC DNA]</scope>
    <source>
        <strain evidence="2 3">ATCC 27760</strain>
    </source>
</reference>